<evidence type="ECO:0000256" key="5">
    <source>
        <dbReference type="ARBA" id="ARBA00023125"/>
    </source>
</evidence>
<evidence type="ECO:0000259" key="9">
    <source>
        <dbReference type="PROSITE" id="PS50110"/>
    </source>
</evidence>
<evidence type="ECO:0000256" key="8">
    <source>
        <dbReference type="PROSITE-ProRule" id="PRU01091"/>
    </source>
</evidence>
<sequence>MKTDKIVMLMREQDGETLAVLYLIKKKYDVVTVTSVHDALAKIEKAEADIIVIDNEIEESALKACRTIRRFSEIPILFISSRETVADKVEALEAGGDDYITKPYDLTEFEARIKVHLRRKSKREVSSEQVLRAGDLEIYPEAYQLFKNGTEISLYAKELQLLLFLLQHKGRVFSAEQIYEQIWGAEKFGDVKTVAVHIRNLRKKIEDDPRNPVYIETVRGFGYKFSQKM</sequence>
<dbReference type="SMART" id="SM00862">
    <property type="entry name" value="Trans_reg_C"/>
    <property type="match status" value="1"/>
</dbReference>
<dbReference type="PROSITE" id="PS51755">
    <property type="entry name" value="OMPR_PHOB"/>
    <property type="match status" value="1"/>
</dbReference>
<keyword evidence="2 7" id="KW-0597">Phosphoprotein</keyword>
<gene>
    <name evidence="11" type="ORF">C6Y45_14445</name>
</gene>
<feature type="domain" description="OmpR/PhoB-type" evidence="10">
    <location>
        <begin position="128"/>
        <end position="227"/>
    </location>
</feature>
<evidence type="ECO:0000256" key="2">
    <source>
        <dbReference type="ARBA" id="ARBA00022553"/>
    </source>
</evidence>
<evidence type="ECO:0000256" key="1">
    <source>
        <dbReference type="ARBA" id="ARBA00004496"/>
    </source>
</evidence>
<feature type="DNA-binding region" description="OmpR/PhoB-type" evidence="8">
    <location>
        <begin position="128"/>
        <end position="227"/>
    </location>
</feature>
<evidence type="ECO:0000313" key="11">
    <source>
        <dbReference type="EMBL" id="PTL37812.1"/>
    </source>
</evidence>
<dbReference type="SUPFAM" id="SSF52172">
    <property type="entry name" value="CheY-like"/>
    <property type="match status" value="1"/>
</dbReference>
<dbReference type="PANTHER" id="PTHR48111">
    <property type="entry name" value="REGULATOR OF RPOS"/>
    <property type="match status" value="1"/>
</dbReference>
<dbReference type="EMBL" id="PZJJ01000032">
    <property type="protein sequence ID" value="PTL37812.1"/>
    <property type="molecule type" value="Genomic_DNA"/>
</dbReference>
<dbReference type="GO" id="GO:0005829">
    <property type="term" value="C:cytosol"/>
    <property type="evidence" value="ECO:0007669"/>
    <property type="project" value="TreeGrafter"/>
</dbReference>
<evidence type="ECO:0000256" key="7">
    <source>
        <dbReference type="PROSITE-ProRule" id="PRU00169"/>
    </source>
</evidence>
<dbReference type="Proteomes" id="UP000240509">
    <property type="component" value="Unassembled WGS sequence"/>
</dbReference>
<dbReference type="Pfam" id="PF00486">
    <property type="entry name" value="Trans_reg_C"/>
    <property type="match status" value="1"/>
</dbReference>
<dbReference type="CDD" id="cd00383">
    <property type="entry name" value="trans_reg_C"/>
    <property type="match status" value="1"/>
</dbReference>
<dbReference type="Gene3D" id="6.10.250.690">
    <property type="match status" value="1"/>
</dbReference>
<dbReference type="Pfam" id="PF00072">
    <property type="entry name" value="Response_reg"/>
    <property type="match status" value="1"/>
</dbReference>
<dbReference type="Gene3D" id="3.40.50.2300">
    <property type="match status" value="1"/>
</dbReference>
<keyword evidence="4" id="KW-0805">Transcription regulation</keyword>
<evidence type="ECO:0000259" key="10">
    <source>
        <dbReference type="PROSITE" id="PS51755"/>
    </source>
</evidence>
<evidence type="ECO:0000313" key="12">
    <source>
        <dbReference type="Proteomes" id="UP000240509"/>
    </source>
</evidence>
<reference evidence="11 12" key="1">
    <citation type="submission" date="2018-03" db="EMBL/GenBank/DDBJ databases">
        <title>Alkalicoccus saliphilus sp. nov., isolated from a mineral pool.</title>
        <authorList>
            <person name="Zhao B."/>
        </authorList>
    </citation>
    <scope>NUCLEOTIDE SEQUENCE [LARGE SCALE GENOMIC DNA]</scope>
    <source>
        <strain evidence="11 12">6AG</strain>
    </source>
</reference>
<dbReference type="GO" id="GO:0032993">
    <property type="term" value="C:protein-DNA complex"/>
    <property type="evidence" value="ECO:0007669"/>
    <property type="project" value="TreeGrafter"/>
</dbReference>
<organism evidence="11 12">
    <name type="scientific">Alkalicoccus saliphilus</name>
    <dbReference type="NCBI Taxonomy" id="200989"/>
    <lineage>
        <taxon>Bacteria</taxon>
        <taxon>Bacillati</taxon>
        <taxon>Bacillota</taxon>
        <taxon>Bacilli</taxon>
        <taxon>Bacillales</taxon>
        <taxon>Bacillaceae</taxon>
        <taxon>Alkalicoccus</taxon>
    </lineage>
</organism>
<dbReference type="InterPro" id="IPR011006">
    <property type="entry name" value="CheY-like_superfamily"/>
</dbReference>
<dbReference type="InterPro" id="IPR016032">
    <property type="entry name" value="Sig_transdc_resp-reg_C-effctor"/>
</dbReference>
<feature type="modified residue" description="4-aspartylphosphate" evidence="7">
    <location>
        <position position="54"/>
    </location>
</feature>
<keyword evidence="3" id="KW-0902">Two-component regulatory system</keyword>
<accession>A0A2T4U335</accession>
<evidence type="ECO:0000256" key="3">
    <source>
        <dbReference type="ARBA" id="ARBA00023012"/>
    </source>
</evidence>
<dbReference type="OrthoDB" id="9790442at2"/>
<evidence type="ECO:0000256" key="4">
    <source>
        <dbReference type="ARBA" id="ARBA00023015"/>
    </source>
</evidence>
<proteinExistence type="predicted"/>
<protein>
    <submittedName>
        <fullName evidence="11">DNA-binding response regulator</fullName>
    </submittedName>
</protein>
<name>A0A2T4U335_9BACI</name>
<keyword evidence="12" id="KW-1185">Reference proteome</keyword>
<dbReference type="SMART" id="SM00448">
    <property type="entry name" value="REC"/>
    <property type="match status" value="1"/>
</dbReference>
<dbReference type="InterPro" id="IPR039420">
    <property type="entry name" value="WalR-like"/>
</dbReference>
<dbReference type="Gene3D" id="1.10.10.10">
    <property type="entry name" value="Winged helix-like DNA-binding domain superfamily/Winged helix DNA-binding domain"/>
    <property type="match status" value="1"/>
</dbReference>
<feature type="domain" description="Response regulatory" evidence="9">
    <location>
        <begin position="5"/>
        <end position="117"/>
    </location>
</feature>
<evidence type="ECO:0000256" key="6">
    <source>
        <dbReference type="ARBA" id="ARBA00023163"/>
    </source>
</evidence>
<dbReference type="AlphaFoldDB" id="A0A2T4U335"/>
<dbReference type="InterPro" id="IPR036388">
    <property type="entry name" value="WH-like_DNA-bd_sf"/>
</dbReference>
<dbReference type="SUPFAM" id="SSF46894">
    <property type="entry name" value="C-terminal effector domain of the bipartite response regulators"/>
    <property type="match status" value="1"/>
</dbReference>
<dbReference type="PANTHER" id="PTHR48111:SF40">
    <property type="entry name" value="PHOSPHATE REGULON TRANSCRIPTIONAL REGULATORY PROTEIN PHOB"/>
    <property type="match status" value="1"/>
</dbReference>
<dbReference type="FunFam" id="1.10.10.10:FF:000018">
    <property type="entry name" value="DNA-binding response regulator ResD"/>
    <property type="match status" value="1"/>
</dbReference>
<dbReference type="RefSeq" id="WP_107585941.1">
    <property type="nucleotide sequence ID" value="NZ_PZJJ01000032.1"/>
</dbReference>
<dbReference type="GO" id="GO:0006355">
    <property type="term" value="P:regulation of DNA-templated transcription"/>
    <property type="evidence" value="ECO:0007669"/>
    <property type="project" value="InterPro"/>
</dbReference>
<keyword evidence="5 8" id="KW-0238">DNA-binding</keyword>
<dbReference type="GO" id="GO:0000976">
    <property type="term" value="F:transcription cis-regulatory region binding"/>
    <property type="evidence" value="ECO:0007669"/>
    <property type="project" value="TreeGrafter"/>
</dbReference>
<dbReference type="GO" id="GO:0000156">
    <property type="term" value="F:phosphorelay response regulator activity"/>
    <property type="evidence" value="ECO:0007669"/>
    <property type="project" value="TreeGrafter"/>
</dbReference>
<dbReference type="InterPro" id="IPR001789">
    <property type="entry name" value="Sig_transdc_resp-reg_receiver"/>
</dbReference>
<dbReference type="PROSITE" id="PS50110">
    <property type="entry name" value="RESPONSE_REGULATORY"/>
    <property type="match status" value="1"/>
</dbReference>
<dbReference type="InterPro" id="IPR001867">
    <property type="entry name" value="OmpR/PhoB-type_DNA-bd"/>
</dbReference>
<comment type="subcellular location">
    <subcellularLocation>
        <location evidence="1">Cytoplasm</location>
    </subcellularLocation>
</comment>
<keyword evidence="6" id="KW-0804">Transcription</keyword>
<comment type="caution">
    <text evidence="11">The sequence shown here is derived from an EMBL/GenBank/DDBJ whole genome shotgun (WGS) entry which is preliminary data.</text>
</comment>